<evidence type="ECO:0000313" key="2">
    <source>
        <dbReference type="EMBL" id="MDV4343085.1"/>
    </source>
</evidence>
<dbReference type="EMBL" id="JABFFQ010000005">
    <property type="protein sequence ID" value="MDV4343085.1"/>
    <property type="molecule type" value="Genomic_DNA"/>
</dbReference>
<protein>
    <submittedName>
        <fullName evidence="2">Uncharacterized protein</fullName>
    </submittedName>
</protein>
<dbReference type="RefSeq" id="WP_317296271.1">
    <property type="nucleotide sequence ID" value="NZ_JABFFQ010000005.1"/>
</dbReference>
<accession>A0ABU3Z2P9</accession>
<name>A0ABU3Z2P9_9EURY</name>
<reference evidence="2 3" key="1">
    <citation type="submission" date="2020-05" db="EMBL/GenBank/DDBJ databases">
        <title>Isolation and characterization of methanoarchaea from a cold seep at offshore SW Taiwan.</title>
        <authorList>
            <person name="Chen Y.-W."/>
            <person name="Chen S.-C."/>
            <person name="Lai M.-C."/>
        </authorList>
    </citation>
    <scope>NUCLEOTIDE SEQUENCE [LARGE SCALE GENOMIC DNA]</scope>
    <source>
        <strain evidence="2 3">YWC-01</strain>
    </source>
</reference>
<keyword evidence="3" id="KW-1185">Reference proteome</keyword>
<feature type="region of interest" description="Disordered" evidence="1">
    <location>
        <begin position="1"/>
        <end position="48"/>
    </location>
</feature>
<organism evidence="2 3">
    <name type="scientific">Methanoculleus nereidis</name>
    <dbReference type="NCBI Taxonomy" id="2735141"/>
    <lineage>
        <taxon>Archaea</taxon>
        <taxon>Methanobacteriati</taxon>
        <taxon>Methanobacteriota</taxon>
        <taxon>Stenosarchaea group</taxon>
        <taxon>Methanomicrobia</taxon>
        <taxon>Methanomicrobiales</taxon>
        <taxon>Methanomicrobiaceae</taxon>
        <taxon>Methanoculleus</taxon>
    </lineage>
</organism>
<proteinExistence type="predicted"/>
<evidence type="ECO:0000256" key="1">
    <source>
        <dbReference type="SAM" id="MobiDB-lite"/>
    </source>
</evidence>
<sequence>MQQQPGTTPDKRSPGGTEPKTSGGSPDTKCHHALRQAATGTSSPEEINVSPVPLFLVPRAVADAIRRHGRAVREINVRRTRNHQYSINVERGRP</sequence>
<gene>
    <name evidence="2" type="ORF">HL657_07860</name>
</gene>
<comment type="caution">
    <text evidence="2">The sequence shown here is derived from an EMBL/GenBank/DDBJ whole genome shotgun (WGS) entry which is preliminary data.</text>
</comment>
<dbReference type="Proteomes" id="UP001273768">
    <property type="component" value="Unassembled WGS sequence"/>
</dbReference>
<evidence type="ECO:0000313" key="3">
    <source>
        <dbReference type="Proteomes" id="UP001273768"/>
    </source>
</evidence>